<dbReference type="Pfam" id="PF07661">
    <property type="entry name" value="MORN_2"/>
    <property type="match status" value="2"/>
</dbReference>
<protein>
    <submittedName>
        <fullName evidence="2">MORN repeat variant</fullName>
    </submittedName>
</protein>
<comment type="caution">
    <text evidence="2">The sequence shown here is derived from an EMBL/GenBank/DDBJ whole genome shotgun (WGS) entry which is preliminary data.</text>
</comment>
<dbReference type="InterPro" id="IPR011652">
    <property type="entry name" value="MORN_2"/>
</dbReference>
<keyword evidence="3" id="KW-1185">Reference proteome</keyword>
<keyword evidence="1" id="KW-0732">Signal</keyword>
<proteinExistence type="predicted"/>
<dbReference type="Proteomes" id="UP000315440">
    <property type="component" value="Unassembled WGS sequence"/>
</dbReference>
<dbReference type="Gene3D" id="3.90.930.1">
    <property type="match status" value="1"/>
</dbReference>
<gene>
    <name evidence="2" type="ORF">Mal64_32550</name>
</gene>
<evidence type="ECO:0000313" key="2">
    <source>
        <dbReference type="EMBL" id="TWT87712.1"/>
    </source>
</evidence>
<evidence type="ECO:0000313" key="3">
    <source>
        <dbReference type="Proteomes" id="UP000315440"/>
    </source>
</evidence>
<dbReference type="SUPFAM" id="SSF82185">
    <property type="entry name" value="Histone H3 K4-specific methyltransferase SET7/9 N-terminal domain"/>
    <property type="match status" value="3"/>
</dbReference>
<dbReference type="Gene3D" id="2.20.110.10">
    <property type="entry name" value="Histone H3 K4-specific methyltransferase SET7/9 N-terminal domain"/>
    <property type="match status" value="1"/>
</dbReference>
<reference evidence="2 3" key="1">
    <citation type="submission" date="2019-02" db="EMBL/GenBank/DDBJ databases">
        <title>Deep-cultivation of Planctomycetes and their phenomic and genomic characterization uncovers novel biology.</title>
        <authorList>
            <person name="Wiegand S."/>
            <person name="Jogler M."/>
            <person name="Boedeker C."/>
            <person name="Pinto D."/>
            <person name="Vollmers J."/>
            <person name="Rivas-Marin E."/>
            <person name="Kohn T."/>
            <person name="Peeters S.H."/>
            <person name="Heuer A."/>
            <person name="Rast P."/>
            <person name="Oberbeckmann S."/>
            <person name="Bunk B."/>
            <person name="Jeske O."/>
            <person name="Meyerdierks A."/>
            <person name="Storesund J.E."/>
            <person name="Kallscheuer N."/>
            <person name="Luecker S."/>
            <person name="Lage O.M."/>
            <person name="Pohl T."/>
            <person name="Merkel B.J."/>
            <person name="Hornburger P."/>
            <person name="Mueller R.-W."/>
            <person name="Bruemmer F."/>
            <person name="Labrenz M."/>
            <person name="Spormann A.M."/>
            <person name="Op Den Camp H."/>
            <person name="Overmann J."/>
            <person name="Amann R."/>
            <person name="Jetten M.S.M."/>
            <person name="Mascher T."/>
            <person name="Medema M.H."/>
            <person name="Devos D.P."/>
            <person name="Kaster A.-K."/>
            <person name="Ovreas L."/>
            <person name="Rohde M."/>
            <person name="Galperin M.Y."/>
            <person name="Jogler C."/>
        </authorList>
    </citation>
    <scope>NUCLEOTIDE SEQUENCE [LARGE SCALE GENOMIC DNA]</scope>
    <source>
        <strain evidence="2 3">Mal64</strain>
    </source>
</reference>
<feature type="chain" id="PRO_5022967425" evidence="1">
    <location>
        <begin position="27"/>
        <end position="384"/>
    </location>
</feature>
<dbReference type="AlphaFoldDB" id="A0A5C5ZK27"/>
<dbReference type="PANTHER" id="PTHR33706">
    <property type="entry name" value="MORN VARIANT REPEAT PROTEIN"/>
    <property type="match status" value="1"/>
</dbReference>
<sequence precursor="true">MKSPQRNKARLAAGVCTLLLTPLAHAESPVLTSVLNEPAEAGVVYVSDEPTLAAAASAPGRVEIIRERFPDGKVSVEREVTLDENENYVNHGEWRMFDRQGNVSAEGRYHYGKRVGPWQRWHNASTSKTVKSFPFNRFKGPFLSQATYTDGVLDGAWIILDADNRKVMQVSIEDGKRHDVTITWSPGGDIIRQQAYEHGVPVGDVLELRGGAKEMERIATYLDGRKLVEKKANHPRTRNKKLVESYLEPKTVLKNADDFWTLTFAEYELQGEAVRHGLSQHWHPNGQLEQQGEYRMGEKVGRFTYWHANGQKRSEGAYADDKQDGAWVWWHANGQKAAIGHYAGGELVDRWRWWGENGQLAKQKAYGDSTISVAERDAPRLNLY</sequence>
<evidence type="ECO:0000256" key="1">
    <source>
        <dbReference type="SAM" id="SignalP"/>
    </source>
</evidence>
<feature type="signal peptide" evidence="1">
    <location>
        <begin position="1"/>
        <end position="26"/>
    </location>
</feature>
<accession>A0A5C5ZK27</accession>
<organism evidence="2 3">
    <name type="scientific">Pseudobythopirellula maris</name>
    <dbReference type="NCBI Taxonomy" id="2527991"/>
    <lineage>
        <taxon>Bacteria</taxon>
        <taxon>Pseudomonadati</taxon>
        <taxon>Planctomycetota</taxon>
        <taxon>Planctomycetia</taxon>
        <taxon>Pirellulales</taxon>
        <taxon>Lacipirellulaceae</taxon>
        <taxon>Pseudobythopirellula</taxon>
    </lineage>
</organism>
<dbReference type="PANTHER" id="PTHR33706:SF1">
    <property type="entry name" value="TPR REPEAT PROTEIN"/>
    <property type="match status" value="1"/>
</dbReference>
<name>A0A5C5ZK27_9BACT</name>
<dbReference type="EMBL" id="SJPQ01000003">
    <property type="protein sequence ID" value="TWT87712.1"/>
    <property type="molecule type" value="Genomic_DNA"/>
</dbReference>
<dbReference type="RefSeq" id="WP_197525820.1">
    <property type="nucleotide sequence ID" value="NZ_SJPQ01000003.1"/>
</dbReference>